<dbReference type="PROSITE" id="PS50929">
    <property type="entry name" value="ABC_TM1F"/>
    <property type="match status" value="2"/>
</dbReference>
<dbReference type="SUPFAM" id="SSF90123">
    <property type="entry name" value="ABC transporter transmembrane region"/>
    <property type="match status" value="2"/>
</dbReference>
<feature type="transmembrane region" description="Helical" evidence="9">
    <location>
        <begin position="217"/>
        <end position="238"/>
    </location>
</feature>
<sequence length="1013" mass="113742">MFHIIPLKAIIDLNTNLSDGYKLYISYRLFAKSKSKSNEIQQVVVEFGSQDDLEHAFETIADDGNKRDSGQVTIRRDSHLPQTKSQSALTELERIEAERDEMPWNYVGLLNQAPLEAKDMWRIPQPMEASSLAQIFEEQFKKDLAENEAAIKEDEANAAKIFVETLLQGVVSYRIFNLGVNIFGNVSPLFISFLLTYASNRAASLNPDSEYPIGVGFAYAVVLFVLQVLAALCGTNFFQYAEVYGIKVKTSMMGMIYRKSLRLSSASRQEFSSGRVITMVSTDTARMEFFMTMINIVWTAPFNLAMMVGFLIYQLGWPALVGVAILVALIPIQYQLFKVMMALRRKVAPITDKRVKIINEVLSGIRVIKFFGWEEPFLNTIEEIRKTEIGLVLTATIYRSLGVTIGVVFPVLAASVSFLVSDASRTFIFYPMLANAWADFKIALARIECSRFRKVIPPNAIIGEMKRESGDVIFSGNLGYAPQQAWIQNASVKENILFGNPYDEERYRHVIETCALGPDLKKQRINLARLVYYSPDIALMDALKNQTRILVTHQLHFLSRADQVIVMRDGEIVEVGTYQKLWSKRRSRQETSPKAIQQVTAASKEAVKPEDPTASKAKNIMTAETGTLDSYFLRLYKFDNVLTSEGYIGVYFAFGVSLSILTFLFGVFFALSGTRAAKHLQKTSIGRVIHAPVYFFDTNPLGRILNRFSKDQDAIDQSLAASYQSFASSLASTISTFALMIYATPIFAIPLVPILALYYFLQRLYRNTSRELKRLDSLPTIRAYGVQSRFIRNNDAATNGNNSPYFLLIMAQNWLATRLQVLGSLLVFFAAMFGVLAARTVSVSLLGLQLTYALNVTQILNQLMVEIEEGSIWVDGLDVGKIGLFDLRSKLAVIPQDPVLFSGTFRTNLDPFAEHTDGELWDAVTRAGLKAKVSESSEGLDGKIQDGGENLSVGQKQLLCLARAMLKTPKFSSWTKRDTANVDYDTDAFIQKALRSDLKKPRFLQLHIDEYDH</sequence>
<keyword evidence="5" id="KW-0547">Nucleotide-binding</keyword>
<dbReference type="GO" id="GO:0005524">
    <property type="term" value="F:ATP binding"/>
    <property type="evidence" value="ECO:0007669"/>
    <property type="project" value="UniProtKB-KW"/>
</dbReference>
<dbReference type="GO" id="GO:0016887">
    <property type="term" value="F:ATP hydrolysis activity"/>
    <property type="evidence" value="ECO:0007669"/>
    <property type="project" value="InterPro"/>
</dbReference>
<keyword evidence="4" id="KW-0677">Repeat</keyword>
<reference evidence="11 12" key="1">
    <citation type="submission" date="2016-07" db="EMBL/GenBank/DDBJ databases">
        <title>Pervasive Adenine N6-methylation of Active Genes in Fungi.</title>
        <authorList>
            <consortium name="DOE Joint Genome Institute"/>
            <person name="Mondo S.J."/>
            <person name="Dannebaum R.O."/>
            <person name="Kuo R.C."/>
            <person name="Labutti K."/>
            <person name="Haridas S."/>
            <person name="Kuo A."/>
            <person name="Salamov A."/>
            <person name="Ahrendt S.R."/>
            <person name="Lipzen A."/>
            <person name="Sullivan W."/>
            <person name="Andreopoulos W.B."/>
            <person name="Clum A."/>
            <person name="Lindquist E."/>
            <person name="Daum C."/>
            <person name="Ramamoorthy G.K."/>
            <person name="Gryganskyi A."/>
            <person name="Culley D."/>
            <person name="Magnuson J.K."/>
            <person name="James T.Y."/>
            <person name="O'Malley M.A."/>
            <person name="Stajich J.E."/>
            <person name="Spatafora J.W."/>
            <person name="Visel A."/>
            <person name="Grigoriev I.V."/>
        </authorList>
    </citation>
    <scope>NUCLEOTIDE SEQUENCE [LARGE SCALE GENOMIC DNA]</scope>
    <source>
        <strain evidence="11 12">JEL800</strain>
    </source>
</reference>
<dbReference type="Gene3D" id="3.40.50.300">
    <property type="entry name" value="P-loop containing nucleotide triphosphate hydrolases"/>
    <property type="match status" value="2"/>
</dbReference>
<evidence type="ECO:0000313" key="11">
    <source>
        <dbReference type="EMBL" id="ORY52495.1"/>
    </source>
</evidence>
<comment type="caution">
    <text evidence="11">The sequence shown here is derived from an EMBL/GenBank/DDBJ whole genome shotgun (WGS) entry which is preliminary data.</text>
</comment>
<dbReference type="InterPro" id="IPR027417">
    <property type="entry name" value="P-loop_NTPase"/>
</dbReference>
<evidence type="ECO:0000256" key="9">
    <source>
        <dbReference type="SAM" id="Phobius"/>
    </source>
</evidence>
<feature type="domain" description="ABC transmembrane type-1" evidence="10">
    <location>
        <begin position="175"/>
        <end position="420"/>
    </location>
</feature>
<dbReference type="GO" id="GO:0000329">
    <property type="term" value="C:fungal-type vacuole membrane"/>
    <property type="evidence" value="ECO:0007669"/>
    <property type="project" value="UniProtKB-ARBA"/>
</dbReference>
<feature type="transmembrane region" description="Helical" evidence="9">
    <location>
        <begin position="175"/>
        <end position="197"/>
    </location>
</feature>
<dbReference type="STRING" id="329046.A0A1Y2D1L9"/>
<evidence type="ECO:0000256" key="7">
    <source>
        <dbReference type="ARBA" id="ARBA00022989"/>
    </source>
</evidence>
<dbReference type="InterPro" id="IPR050173">
    <property type="entry name" value="ABC_transporter_C-like"/>
</dbReference>
<dbReference type="InterPro" id="IPR011527">
    <property type="entry name" value="ABC1_TM_dom"/>
</dbReference>
<keyword evidence="8 9" id="KW-0472">Membrane</keyword>
<evidence type="ECO:0000256" key="1">
    <source>
        <dbReference type="ARBA" id="ARBA00004127"/>
    </source>
</evidence>
<dbReference type="SUPFAM" id="SSF52540">
    <property type="entry name" value="P-loop containing nucleoside triphosphate hydrolases"/>
    <property type="match status" value="2"/>
</dbReference>
<comment type="subcellular location">
    <subcellularLocation>
        <location evidence="1">Endomembrane system</location>
        <topology evidence="1">Multi-pass membrane protein</topology>
    </subcellularLocation>
</comment>
<dbReference type="PANTHER" id="PTHR24223">
    <property type="entry name" value="ATP-BINDING CASSETTE SUB-FAMILY C"/>
    <property type="match status" value="1"/>
</dbReference>
<evidence type="ECO:0000256" key="3">
    <source>
        <dbReference type="ARBA" id="ARBA00022692"/>
    </source>
</evidence>
<dbReference type="EMBL" id="MCGO01000003">
    <property type="protein sequence ID" value="ORY52495.1"/>
    <property type="molecule type" value="Genomic_DNA"/>
</dbReference>
<name>A0A1Y2D1L9_9FUNG</name>
<dbReference type="Pfam" id="PF00664">
    <property type="entry name" value="ABC_membrane"/>
    <property type="match status" value="2"/>
</dbReference>
<dbReference type="Pfam" id="PF00005">
    <property type="entry name" value="ABC_tran"/>
    <property type="match status" value="1"/>
</dbReference>
<dbReference type="GO" id="GO:0140359">
    <property type="term" value="F:ABC-type transporter activity"/>
    <property type="evidence" value="ECO:0007669"/>
    <property type="project" value="InterPro"/>
</dbReference>
<dbReference type="Gene3D" id="1.20.1560.10">
    <property type="entry name" value="ABC transporter type 1, transmembrane domain"/>
    <property type="match status" value="2"/>
</dbReference>
<feature type="domain" description="ABC transmembrane type-1" evidence="10">
    <location>
        <begin position="647"/>
        <end position="864"/>
    </location>
</feature>
<dbReference type="InterPro" id="IPR003439">
    <property type="entry name" value="ABC_transporter-like_ATP-bd"/>
</dbReference>
<feature type="transmembrane region" description="Helical" evidence="9">
    <location>
        <begin position="289"/>
        <end position="313"/>
    </location>
</feature>
<dbReference type="OrthoDB" id="6500128at2759"/>
<evidence type="ECO:0000259" key="10">
    <source>
        <dbReference type="PROSITE" id="PS50929"/>
    </source>
</evidence>
<dbReference type="GO" id="GO:0012505">
    <property type="term" value="C:endomembrane system"/>
    <property type="evidence" value="ECO:0007669"/>
    <property type="project" value="UniProtKB-SubCell"/>
</dbReference>
<dbReference type="AlphaFoldDB" id="A0A1Y2D1L9"/>
<keyword evidence="3 9" id="KW-0812">Transmembrane</keyword>
<feature type="transmembrane region" description="Helical" evidence="9">
    <location>
        <begin position="819"/>
        <end position="838"/>
    </location>
</feature>
<evidence type="ECO:0000256" key="2">
    <source>
        <dbReference type="ARBA" id="ARBA00022448"/>
    </source>
</evidence>
<keyword evidence="7 9" id="KW-1133">Transmembrane helix</keyword>
<protein>
    <recommendedName>
        <fullName evidence="10">ABC transmembrane type-1 domain-containing protein</fullName>
    </recommendedName>
</protein>
<evidence type="ECO:0000256" key="5">
    <source>
        <dbReference type="ARBA" id="ARBA00022741"/>
    </source>
</evidence>
<dbReference type="CDD" id="cd18597">
    <property type="entry name" value="ABC_6TM_YOR1_D1_like"/>
    <property type="match status" value="1"/>
</dbReference>
<keyword evidence="2" id="KW-0813">Transport</keyword>
<accession>A0A1Y2D1L9</accession>
<evidence type="ECO:0000256" key="6">
    <source>
        <dbReference type="ARBA" id="ARBA00022840"/>
    </source>
</evidence>
<dbReference type="PANTHER" id="PTHR24223:SF443">
    <property type="entry name" value="MULTIDRUG-RESISTANCE LIKE PROTEIN 1, ISOFORM I"/>
    <property type="match status" value="1"/>
</dbReference>
<keyword evidence="12" id="KW-1185">Reference proteome</keyword>
<evidence type="ECO:0000313" key="12">
    <source>
        <dbReference type="Proteomes" id="UP000193642"/>
    </source>
</evidence>
<feature type="transmembrane region" description="Helical" evidence="9">
    <location>
        <begin position="427"/>
        <end position="444"/>
    </location>
</feature>
<proteinExistence type="predicted"/>
<organism evidence="11 12">
    <name type="scientific">Rhizoclosmatium globosum</name>
    <dbReference type="NCBI Taxonomy" id="329046"/>
    <lineage>
        <taxon>Eukaryota</taxon>
        <taxon>Fungi</taxon>
        <taxon>Fungi incertae sedis</taxon>
        <taxon>Chytridiomycota</taxon>
        <taxon>Chytridiomycota incertae sedis</taxon>
        <taxon>Chytridiomycetes</taxon>
        <taxon>Chytridiales</taxon>
        <taxon>Chytriomycetaceae</taxon>
        <taxon>Rhizoclosmatium</taxon>
    </lineage>
</organism>
<gene>
    <name evidence="11" type="ORF">BCR33DRAFT_779780</name>
</gene>
<feature type="transmembrane region" description="Helical" evidence="9">
    <location>
        <begin position="319"/>
        <end position="337"/>
    </location>
</feature>
<dbReference type="InterPro" id="IPR036640">
    <property type="entry name" value="ABC1_TM_sf"/>
</dbReference>
<feature type="transmembrane region" description="Helical" evidence="9">
    <location>
        <begin position="647"/>
        <end position="671"/>
    </location>
</feature>
<dbReference type="Proteomes" id="UP000193642">
    <property type="component" value="Unassembled WGS sequence"/>
</dbReference>
<keyword evidence="6" id="KW-0067">ATP-binding</keyword>
<feature type="transmembrane region" description="Helical" evidence="9">
    <location>
        <begin position="739"/>
        <end position="761"/>
    </location>
</feature>
<evidence type="ECO:0000256" key="8">
    <source>
        <dbReference type="ARBA" id="ARBA00023136"/>
    </source>
</evidence>
<evidence type="ECO:0000256" key="4">
    <source>
        <dbReference type="ARBA" id="ARBA00022737"/>
    </source>
</evidence>